<evidence type="ECO:0000256" key="1">
    <source>
        <dbReference type="SAM" id="SignalP"/>
    </source>
</evidence>
<protein>
    <submittedName>
        <fullName evidence="2">DUF1481 domain-containing protein</fullName>
    </submittedName>
</protein>
<organism evidence="2 3">
    <name type="scientific">Luteibacter yeojuensis</name>
    <dbReference type="NCBI Taxonomy" id="345309"/>
    <lineage>
        <taxon>Bacteria</taxon>
        <taxon>Pseudomonadati</taxon>
        <taxon>Pseudomonadota</taxon>
        <taxon>Gammaproteobacteria</taxon>
        <taxon>Lysobacterales</taxon>
        <taxon>Rhodanobacteraceae</taxon>
        <taxon>Luteibacter</taxon>
    </lineage>
</organism>
<keyword evidence="1" id="KW-0732">Signal</keyword>
<feature type="chain" id="PRO_5030904167" evidence="1">
    <location>
        <begin position="19"/>
        <end position="286"/>
    </location>
</feature>
<gene>
    <name evidence="2" type="ORF">HBF32_17640</name>
</gene>
<dbReference type="Pfam" id="PF07356">
    <property type="entry name" value="DUF1481"/>
    <property type="match status" value="1"/>
</dbReference>
<name>A0A7X5QXM7_9GAMM</name>
<evidence type="ECO:0000313" key="3">
    <source>
        <dbReference type="Proteomes" id="UP000518878"/>
    </source>
</evidence>
<sequence>MRRIILSLASVAALAALAGCSGGSDTNGQPAAASTADGNASAAPANQVTGTISLRDAGAQLGPDAKLDIKLIDVSAEGSQPLAAKTIAPVAMPQSFQLDFSASDVNPNDMYIVDVSLQDGERHYSSPLKTPVLTKGAKNAVTIQLVGEATPGEKELAGYNTLKKNIGGMKVTQGTALKEGESRGWQIFRKGKDVQFVIELVDYGDKGFTSTNYAYKDGKPWVIVQEKKSSKDAKPNSIERAGWNDAGELVLKQNEAGGKVDVLSEDDANSLKKQAEAMYAKAGGKK</sequence>
<feature type="signal peptide" evidence="1">
    <location>
        <begin position="1"/>
        <end position="18"/>
    </location>
</feature>
<dbReference type="AlphaFoldDB" id="A0A7X5QXM7"/>
<dbReference type="InterPro" id="IPR039366">
    <property type="entry name" value="Pilotin"/>
</dbReference>
<dbReference type="InterPro" id="IPR010858">
    <property type="entry name" value="DUF1481"/>
</dbReference>
<accession>A0A7X5QXM7</accession>
<keyword evidence="3" id="KW-1185">Reference proteome</keyword>
<dbReference type="Proteomes" id="UP000518878">
    <property type="component" value="Unassembled WGS sequence"/>
</dbReference>
<comment type="caution">
    <text evidence="2">The sequence shown here is derived from an EMBL/GenBank/DDBJ whole genome shotgun (WGS) entry which is preliminary data.</text>
</comment>
<proteinExistence type="predicted"/>
<reference evidence="2 3" key="1">
    <citation type="journal article" date="2006" name="Int. J. Syst. Evol. Microbiol.">
        <title>Dyella yeojuensis sp. nov., isolated from greenhouse soil in Korea.</title>
        <authorList>
            <person name="Kim B.Y."/>
            <person name="Weon H.Y."/>
            <person name="Lee K.H."/>
            <person name="Seok S.J."/>
            <person name="Kwon S.W."/>
            <person name="Go S.J."/>
            <person name="Stackebrandt E."/>
        </authorList>
    </citation>
    <scope>NUCLEOTIDE SEQUENCE [LARGE SCALE GENOMIC DNA]</scope>
    <source>
        <strain evidence="2 3">DSM 17673</strain>
    </source>
</reference>
<dbReference type="Pfam" id="PF09619">
    <property type="entry name" value="YscW"/>
    <property type="match status" value="1"/>
</dbReference>
<dbReference type="PROSITE" id="PS51257">
    <property type="entry name" value="PROKAR_LIPOPROTEIN"/>
    <property type="match status" value="1"/>
</dbReference>
<evidence type="ECO:0000313" key="2">
    <source>
        <dbReference type="EMBL" id="NID17302.1"/>
    </source>
</evidence>
<dbReference type="EMBL" id="JAAQTL010000003">
    <property type="protein sequence ID" value="NID17302.1"/>
    <property type="molecule type" value="Genomic_DNA"/>
</dbReference>
<dbReference type="RefSeq" id="WP_166701124.1">
    <property type="nucleotide sequence ID" value="NZ_JAAQTL010000003.1"/>
</dbReference>